<evidence type="ECO:0000313" key="4">
    <source>
        <dbReference type="EMBL" id="CCH43366.1"/>
    </source>
</evidence>
<dbReference type="Proteomes" id="UP000009328">
    <property type="component" value="Unassembled WGS sequence"/>
</dbReference>
<dbReference type="HOGENOM" id="CLU_045276_2_2_1"/>
<protein>
    <recommendedName>
        <fullName evidence="3">Impact N-terminal domain-containing protein</fullName>
    </recommendedName>
</protein>
<dbReference type="InterPro" id="IPR020569">
    <property type="entry name" value="UPF0029_Impact_CS"/>
</dbReference>
<organism evidence="4 5">
    <name type="scientific">Wickerhamomyces ciferrii (strain ATCC 14091 / BCRC 22168 / CBS 111 / JCM 3599 / NBRC 0793 / NRRL Y-1031 F-60-10)</name>
    <name type="common">Yeast</name>
    <name type="synonym">Pichia ciferrii</name>
    <dbReference type="NCBI Taxonomy" id="1206466"/>
    <lineage>
        <taxon>Eukaryota</taxon>
        <taxon>Fungi</taxon>
        <taxon>Dikarya</taxon>
        <taxon>Ascomycota</taxon>
        <taxon>Saccharomycotina</taxon>
        <taxon>Saccharomycetes</taxon>
        <taxon>Phaffomycetales</taxon>
        <taxon>Wickerhamomycetaceae</taxon>
        <taxon>Wickerhamomyces</taxon>
    </lineage>
</organism>
<evidence type="ECO:0000256" key="2">
    <source>
        <dbReference type="SAM" id="MobiDB-lite"/>
    </source>
</evidence>
<dbReference type="GO" id="GO:0006446">
    <property type="term" value="P:regulation of translational initiation"/>
    <property type="evidence" value="ECO:0007669"/>
    <property type="project" value="TreeGrafter"/>
</dbReference>
<dbReference type="GO" id="GO:0140469">
    <property type="term" value="P:GCN2-mediated signaling"/>
    <property type="evidence" value="ECO:0007669"/>
    <property type="project" value="TreeGrafter"/>
</dbReference>
<dbReference type="Gene3D" id="3.30.230.30">
    <property type="entry name" value="Impact, N-terminal domain"/>
    <property type="match status" value="1"/>
</dbReference>
<reference evidence="4 5" key="1">
    <citation type="journal article" date="2012" name="Eukaryot. Cell">
        <title>Draft genome sequence of Wickerhamomyces ciferrii NRRL Y-1031 F-60-10.</title>
        <authorList>
            <person name="Schneider J."/>
            <person name="Andrea H."/>
            <person name="Blom J."/>
            <person name="Jaenicke S."/>
            <person name="Ruckert C."/>
            <person name="Schorsch C."/>
            <person name="Szczepanowski R."/>
            <person name="Farwick M."/>
            <person name="Goesmann A."/>
            <person name="Puhler A."/>
            <person name="Schaffer S."/>
            <person name="Tauch A."/>
            <person name="Kohler T."/>
            <person name="Brinkrolf K."/>
        </authorList>
    </citation>
    <scope>NUCLEOTIDE SEQUENCE [LARGE SCALE GENOMIC DNA]</scope>
    <source>
        <strain evidence="5">ATCC 14091 / BCRC 22168 / CBS 111 / JCM 3599 / NBRC 0793 / NRRL Y-1031 F-60-10</strain>
    </source>
</reference>
<comment type="caution">
    <text evidence="4">The sequence shown here is derived from an EMBL/GenBank/DDBJ whole genome shotgun (WGS) entry which is preliminary data.</text>
</comment>
<feature type="region of interest" description="Disordered" evidence="2">
    <location>
        <begin position="128"/>
        <end position="158"/>
    </location>
</feature>
<sequence length="158" mass="17515">MVNWNESEVLIDKKSKFQGRATVLKSAQDVETLLEDLVNNDKSIQKATHKHMYAWRVGSEQKGKIIATNQGMSDCGESGAGIRIMTLLERSKLVNVLVIVSRWYGGTALGPARFRHITTTAVESLRKGGFLKDGENGDDNGDGEGSKHEKKKSKKKRK</sequence>
<dbReference type="InterPro" id="IPR023582">
    <property type="entry name" value="Impact"/>
</dbReference>
<accession>K0KK98</accession>
<dbReference type="Pfam" id="PF01205">
    <property type="entry name" value="Impact_N"/>
    <property type="match status" value="1"/>
</dbReference>
<comment type="similarity">
    <text evidence="1">Belongs to the IMPACT family.</text>
</comment>
<dbReference type="STRING" id="1206466.K0KK98"/>
<dbReference type="eggNOG" id="KOG3299">
    <property type="taxonomic scope" value="Eukaryota"/>
</dbReference>
<evidence type="ECO:0000313" key="5">
    <source>
        <dbReference type="Proteomes" id="UP000009328"/>
    </source>
</evidence>
<dbReference type="AlphaFoldDB" id="K0KK98"/>
<keyword evidence="5" id="KW-1185">Reference proteome</keyword>
<dbReference type="InterPro" id="IPR020568">
    <property type="entry name" value="Ribosomal_Su5_D2-typ_SF"/>
</dbReference>
<dbReference type="FunCoup" id="K0KK98">
    <property type="interactions" value="13"/>
</dbReference>
<dbReference type="EMBL" id="CAIF01000076">
    <property type="protein sequence ID" value="CCH43366.1"/>
    <property type="molecule type" value="Genomic_DNA"/>
</dbReference>
<feature type="domain" description="Impact N-terminal" evidence="3">
    <location>
        <begin position="13"/>
        <end position="124"/>
    </location>
</feature>
<gene>
    <name evidence="4" type="ORF">BN7_2914</name>
</gene>
<feature type="compositionally biased region" description="Basic residues" evidence="2">
    <location>
        <begin position="148"/>
        <end position="158"/>
    </location>
</feature>
<dbReference type="PROSITE" id="PS00910">
    <property type="entry name" value="UPF0029"/>
    <property type="match status" value="1"/>
</dbReference>
<dbReference type="PANTHER" id="PTHR16301">
    <property type="entry name" value="IMPACT-RELATED"/>
    <property type="match status" value="1"/>
</dbReference>
<dbReference type="InterPro" id="IPR036956">
    <property type="entry name" value="Impact_N_sf"/>
</dbReference>
<dbReference type="InterPro" id="IPR001498">
    <property type="entry name" value="Impact_N"/>
</dbReference>
<dbReference type="GO" id="GO:0005737">
    <property type="term" value="C:cytoplasm"/>
    <property type="evidence" value="ECO:0007669"/>
    <property type="project" value="TreeGrafter"/>
</dbReference>
<evidence type="ECO:0000259" key="3">
    <source>
        <dbReference type="Pfam" id="PF01205"/>
    </source>
</evidence>
<dbReference type="PANTHER" id="PTHR16301:SF17">
    <property type="entry name" value="IMPACT FAMILY MEMBER YDL177C"/>
    <property type="match status" value="1"/>
</dbReference>
<proteinExistence type="inferred from homology"/>
<name>K0KK98_WICCF</name>
<evidence type="ECO:0000256" key="1">
    <source>
        <dbReference type="ARBA" id="ARBA00007665"/>
    </source>
</evidence>
<dbReference type="InParanoid" id="K0KK98"/>
<dbReference type="SUPFAM" id="SSF54211">
    <property type="entry name" value="Ribosomal protein S5 domain 2-like"/>
    <property type="match status" value="1"/>
</dbReference>